<feature type="chain" id="PRO_5041902980" description="Circumsporozoite protein" evidence="9">
    <location>
        <begin position="20"/>
        <end position="432"/>
    </location>
</feature>
<name>A0AAD3CP87_9STRA</name>
<feature type="compositionally biased region" description="Polar residues" evidence="7">
    <location>
        <begin position="138"/>
        <end position="149"/>
    </location>
</feature>
<evidence type="ECO:0000256" key="6">
    <source>
        <dbReference type="ARBA" id="ARBA00045806"/>
    </source>
</evidence>
<evidence type="ECO:0000313" key="11">
    <source>
        <dbReference type="Proteomes" id="UP001054902"/>
    </source>
</evidence>
<organism evidence="10 11">
    <name type="scientific">Chaetoceros tenuissimus</name>
    <dbReference type="NCBI Taxonomy" id="426638"/>
    <lineage>
        <taxon>Eukaryota</taxon>
        <taxon>Sar</taxon>
        <taxon>Stramenopiles</taxon>
        <taxon>Ochrophyta</taxon>
        <taxon>Bacillariophyta</taxon>
        <taxon>Coscinodiscophyceae</taxon>
        <taxon>Chaetocerotophycidae</taxon>
        <taxon>Chaetocerotales</taxon>
        <taxon>Chaetocerotaceae</taxon>
        <taxon>Chaetoceros</taxon>
    </lineage>
</organism>
<evidence type="ECO:0000256" key="2">
    <source>
        <dbReference type="ARBA" id="ARBA00021911"/>
    </source>
</evidence>
<keyword evidence="3" id="KW-0748">Sporozoite</keyword>
<accession>A0AAD3CP87</accession>
<dbReference type="PANTHER" id="PTHR44826">
    <property type="entry name" value="SPORE COAT PROTEIN SP85"/>
    <property type="match status" value="1"/>
</dbReference>
<dbReference type="Proteomes" id="UP001054902">
    <property type="component" value="Unassembled WGS sequence"/>
</dbReference>
<feature type="compositionally biased region" description="Low complexity" evidence="7">
    <location>
        <begin position="212"/>
        <end position="225"/>
    </location>
</feature>
<keyword evidence="4" id="KW-0677">Repeat</keyword>
<proteinExistence type="inferred from homology"/>
<keyword evidence="8" id="KW-0812">Transmembrane</keyword>
<comment type="similarity">
    <text evidence="1">Belongs to the plasmodium circumsporozoite protein family.</text>
</comment>
<feature type="compositionally biased region" description="Polar residues" evidence="7">
    <location>
        <begin position="175"/>
        <end position="205"/>
    </location>
</feature>
<keyword evidence="8" id="KW-0472">Membrane</keyword>
<evidence type="ECO:0000313" key="10">
    <source>
        <dbReference type="EMBL" id="GFH49632.1"/>
    </source>
</evidence>
<dbReference type="EMBL" id="BLLK01000038">
    <property type="protein sequence ID" value="GFH49632.1"/>
    <property type="molecule type" value="Genomic_DNA"/>
</dbReference>
<dbReference type="InterPro" id="IPR051860">
    <property type="entry name" value="Plasmodium_CSP_Invasion"/>
</dbReference>
<feature type="compositionally biased region" description="Low complexity" evidence="7">
    <location>
        <begin position="153"/>
        <end position="174"/>
    </location>
</feature>
<feature type="transmembrane region" description="Helical" evidence="8">
    <location>
        <begin position="346"/>
        <end position="366"/>
    </location>
</feature>
<evidence type="ECO:0000256" key="8">
    <source>
        <dbReference type="SAM" id="Phobius"/>
    </source>
</evidence>
<feature type="signal peptide" evidence="9">
    <location>
        <begin position="1"/>
        <end position="19"/>
    </location>
</feature>
<dbReference type="AlphaFoldDB" id="A0AAD3CP87"/>
<evidence type="ECO:0000256" key="1">
    <source>
        <dbReference type="ARBA" id="ARBA00006241"/>
    </source>
</evidence>
<comment type="function">
    <text evidence="5">In the vertebrate host, binds to highly sulfated heparan sulfate proteoglycans (HSPGs) on the surface of host hepatocytes and is required for sporozoite invasion of the host hepatocytes.</text>
</comment>
<feature type="region of interest" description="Disordered" evidence="7">
    <location>
        <begin position="138"/>
        <end position="323"/>
    </location>
</feature>
<dbReference type="PANTHER" id="PTHR44826:SF3">
    <property type="entry name" value="SPORE COAT PROTEIN SP85"/>
    <property type="match status" value="1"/>
</dbReference>
<sequence length="432" mass="46794">MRLIPILLVAASHFHLAKANIFCENNPSYTFTFNNKSRDCDWLLSADQATRSNICNTNPVVRQACPFSCSVCCKDNPFYRLFDAYKRMYSCGDIGNNANLQELYCDLSRGPYAKKVKETCPEACGYCPAPLTVTSLPTNEPSSLPTNHPSGRPSTIPTILSSSHPSISPTIIPSNLPTNASSSLPTYHSSGQPSTTPTILSSSHPSIPPTVTPSNLPTNSPSSLPIYHTSRPPSTTPTILSFSQPSVSPSGTPSNLPTNAPSSLPSQEASGQPSTSSTSKFPAHVSVNPTAHPASSPSSSPSSQPNFATKLNEESADDEKLSDSFVSKTYNSQVDANMKSKRDMKMIYIIVGSICTCFVILGLVIFRRRKRSYDYAESDIHEKEMGFFDMVMNSFGYVYQGSGSSSDSDEFSLGNSFDSSETEKYVKIKVRG</sequence>
<keyword evidence="11" id="KW-1185">Reference proteome</keyword>
<comment type="function">
    <text evidence="6">Essential sporozoite protein. In the mosquito vector, required for sporozoite development in the oocyst, migration through the vector hemolymph and entry into the vector salivary glands. In the vertebrate host, required for sporozoite migration through the host dermis and infection of host hepatocytes. Binds to highly sulfated heparan sulfate proteoglycans (HSPGs) on the surface of host hepatocytes.</text>
</comment>
<protein>
    <recommendedName>
        <fullName evidence="2">Circumsporozoite protein</fullName>
    </recommendedName>
</protein>
<evidence type="ECO:0000256" key="7">
    <source>
        <dbReference type="SAM" id="MobiDB-lite"/>
    </source>
</evidence>
<gene>
    <name evidence="10" type="ORF">CTEN210_06108</name>
</gene>
<feature type="compositionally biased region" description="Polar residues" evidence="7">
    <location>
        <begin position="231"/>
        <end position="280"/>
    </location>
</feature>
<evidence type="ECO:0000256" key="4">
    <source>
        <dbReference type="ARBA" id="ARBA00022737"/>
    </source>
</evidence>
<reference evidence="10 11" key="1">
    <citation type="journal article" date="2021" name="Sci. Rep.">
        <title>The genome of the diatom Chaetoceros tenuissimus carries an ancient integrated fragment of an extant virus.</title>
        <authorList>
            <person name="Hongo Y."/>
            <person name="Kimura K."/>
            <person name="Takaki Y."/>
            <person name="Yoshida Y."/>
            <person name="Baba S."/>
            <person name="Kobayashi G."/>
            <person name="Nagasaki K."/>
            <person name="Hano T."/>
            <person name="Tomaru Y."/>
        </authorList>
    </citation>
    <scope>NUCLEOTIDE SEQUENCE [LARGE SCALE GENOMIC DNA]</scope>
    <source>
        <strain evidence="10 11">NIES-3715</strain>
    </source>
</reference>
<comment type="caution">
    <text evidence="10">The sequence shown here is derived from an EMBL/GenBank/DDBJ whole genome shotgun (WGS) entry which is preliminary data.</text>
</comment>
<keyword evidence="8" id="KW-1133">Transmembrane helix</keyword>
<keyword evidence="9" id="KW-0732">Signal</keyword>
<evidence type="ECO:0000256" key="5">
    <source>
        <dbReference type="ARBA" id="ARBA00033726"/>
    </source>
</evidence>
<evidence type="ECO:0000256" key="9">
    <source>
        <dbReference type="SAM" id="SignalP"/>
    </source>
</evidence>
<evidence type="ECO:0000256" key="3">
    <source>
        <dbReference type="ARBA" id="ARBA00022522"/>
    </source>
</evidence>